<comment type="catalytic activity">
    <reaction evidence="10">
        <text>ATP + H2O + cellular proteinSide 1 = ADP + phosphate + cellular proteinSide 2.</text>
        <dbReference type="EC" id="7.4.2.8"/>
    </reaction>
</comment>
<keyword evidence="13" id="KW-1185">Reference proteome</keyword>
<dbReference type="CDD" id="cd01136">
    <property type="entry name" value="ATPase_flagellum-secretory_path_III"/>
    <property type="match status" value="1"/>
</dbReference>
<keyword evidence="9" id="KW-0066">ATP synthesis</keyword>
<dbReference type="InterPro" id="IPR020003">
    <property type="entry name" value="ATPase_a/bsu_AS"/>
</dbReference>
<dbReference type="InterPro" id="IPR040627">
    <property type="entry name" value="T3SS_ATPase_C"/>
</dbReference>
<dbReference type="GO" id="GO:0030254">
    <property type="term" value="P:protein secretion by the type III secretion system"/>
    <property type="evidence" value="ECO:0007669"/>
    <property type="project" value="InterPro"/>
</dbReference>
<evidence type="ECO:0000256" key="10">
    <source>
        <dbReference type="ARBA" id="ARBA00034006"/>
    </source>
</evidence>
<dbReference type="SUPFAM" id="SSF52540">
    <property type="entry name" value="P-loop containing nucleoside triphosphate hydrolases"/>
    <property type="match status" value="1"/>
</dbReference>
<protein>
    <submittedName>
        <fullName evidence="12">Flagellum-specific ATP synthase</fullName>
    </submittedName>
</protein>
<comment type="subcellular location">
    <subcellularLocation>
        <location evidence="1">Cytoplasm</location>
    </subcellularLocation>
</comment>
<keyword evidence="8" id="KW-0472">Membrane</keyword>
<dbReference type="GO" id="GO:0008564">
    <property type="term" value="F:protein-exporting ATPase activity"/>
    <property type="evidence" value="ECO:0007669"/>
    <property type="project" value="UniProtKB-EC"/>
</dbReference>
<evidence type="ECO:0000256" key="7">
    <source>
        <dbReference type="ARBA" id="ARBA00022967"/>
    </source>
</evidence>
<keyword evidence="9" id="KW-0139">CF(1)</keyword>
<dbReference type="PANTHER" id="PTHR15184">
    <property type="entry name" value="ATP SYNTHASE"/>
    <property type="match status" value="1"/>
</dbReference>
<evidence type="ECO:0000313" key="12">
    <source>
        <dbReference type="EMBL" id="TCS37724.1"/>
    </source>
</evidence>
<dbReference type="InterPro" id="IPR005714">
    <property type="entry name" value="ATPase_T3SS_FliI/YscN"/>
</dbReference>
<evidence type="ECO:0000313" key="13">
    <source>
        <dbReference type="Proteomes" id="UP000295382"/>
    </source>
</evidence>
<dbReference type="Pfam" id="PF18269">
    <property type="entry name" value="T3SS_ATPase_C"/>
    <property type="match status" value="1"/>
</dbReference>
<proteinExistence type="predicted"/>
<organism evidence="12 13">
    <name type="scientific">Paucimonas lemoignei</name>
    <name type="common">Pseudomonas lemoignei</name>
    <dbReference type="NCBI Taxonomy" id="29443"/>
    <lineage>
        <taxon>Bacteria</taxon>
        <taxon>Pseudomonadati</taxon>
        <taxon>Pseudomonadota</taxon>
        <taxon>Betaproteobacteria</taxon>
        <taxon>Burkholderiales</taxon>
        <taxon>Burkholderiaceae</taxon>
        <taxon>Paucimonas</taxon>
    </lineage>
</organism>
<dbReference type="GO" id="GO:0030257">
    <property type="term" value="C:type III protein secretion system complex"/>
    <property type="evidence" value="ECO:0007669"/>
    <property type="project" value="InterPro"/>
</dbReference>
<accession>A0A4R3HXZ2</accession>
<dbReference type="PANTHER" id="PTHR15184:SF9">
    <property type="entry name" value="SPI-1 TYPE 3 SECRETION SYSTEM ATPASE"/>
    <property type="match status" value="1"/>
</dbReference>
<evidence type="ECO:0000256" key="8">
    <source>
        <dbReference type="ARBA" id="ARBA00023136"/>
    </source>
</evidence>
<dbReference type="GO" id="GO:0045259">
    <property type="term" value="C:proton-transporting ATP synthase complex"/>
    <property type="evidence" value="ECO:0007669"/>
    <property type="project" value="UniProtKB-KW"/>
</dbReference>
<evidence type="ECO:0000256" key="9">
    <source>
        <dbReference type="ARBA" id="ARBA00023196"/>
    </source>
</evidence>
<dbReference type="CDD" id="cd18117">
    <property type="entry name" value="ATP-synt_flagellum-secretory_path_III_N"/>
    <property type="match status" value="1"/>
</dbReference>
<evidence type="ECO:0000256" key="4">
    <source>
        <dbReference type="ARBA" id="ARBA00022741"/>
    </source>
</evidence>
<reference evidence="12 13" key="1">
    <citation type="submission" date="2019-03" db="EMBL/GenBank/DDBJ databases">
        <title>Genomic Encyclopedia of Type Strains, Phase IV (KMG-IV): sequencing the most valuable type-strain genomes for metagenomic binning, comparative biology and taxonomic classification.</title>
        <authorList>
            <person name="Goeker M."/>
        </authorList>
    </citation>
    <scope>NUCLEOTIDE SEQUENCE [LARGE SCALE GENOMIC DNA]</scope>
    <source>
        <strain evidence="12 13">DSM 7445</strain>
    </source>
</reference>
<keyword evidence="5" id="KW-0067">ATP-binding</keyword>
<evidence type="ECO:0000256" key="5">
    <source>
        <dbReference type="ARBA" id="ARBA00022840"/>
    </source>
</evidence>
<dbReference type="InterPro" id="IPR000194">
    <property type="entry name" value="ATPase_F1/V1/A1_a/bsu_nucl-bd"/>
</dbReference>
<dbReference type="GO" id="GO:0016887">
    <property type="term" value="F:ATP hydrolysis activity"/>
    <property type="evidence" value="ECO:0007669"/>
    <property type="project" value="InterPro"/>
</dbReference>
<dbReference type="RefSeq" id="WP_207907216.1">
    <property type="nucleotide sequence ID" value="NZ_SLZQ01000003.1"/>
</dbReference>
<evidence type="ECO:0000256" key="1">
    <source>
        <dbReference type="ARBA" id="ARBA00004496"/>
    </source>
</evidence>
<keyword evidence="2" id="KW-0813">Transport</keyword>
<dbReference type="GO" id="GO:0005737">
    <property type="term" value="C:cytoplasm"/>
    <property type="evidence" value="ECO:0007669"/>
    <property type="project" value="UniProtKB-SubCell"/>
</dbReference>
<dbReference type="Proteomes" id="UP000295382">
    <property type="component" value="Unassembled WGS sequence"/>
</dbReference>
<dbReference type="GO" id="GO:0046933">
    <property type="term" value="F:proton-transporting ATP synthase activity, rotational mechanism"/>
    <property type="evidence" value="ECO:0007669"/>
    <property type="project" value="TreeGrafter"/>
</dbReference>
<dbReference type="Gene3D" id="3.40.50.12240">
    <property type="match status" value="1"/>
</dbReference>
<comment type="caution">
    <text evidence="12">The sequence shown here is derived from an EMBL/GenBank/DDBJ whole genome shotgun (WGS) entry which is preliminary data.</text>
</comment>
<evidence type="ECO:0000256" key="3">
    <source>
        <dbReference type="ARBA" id="ARBA00022490"/>
    </source>
</evidence>
<name>A0A4R3HXZ2_PAULE</name>
<dbReference type="AlphaFoldDB" id="A0A4R3HXZ2"/>
<dbReference type="InterPro" id="IPR004100">
    <property type="entry name" value="ATPase_F1/V1/A1_a/bsu_N"/>
</dbReference>
<evidence type="ECO:0000256" key="6">
    <source>
        <dbReference type="ARBA" id="ARBA00022927"/>
    </source>
</evidence>
<keyword evidence="3" id="KW-0963">Cytoplasm</keyword>
<keyword evidence="6" id="KW-0653">Protein transport</keyword>
<dbReference type="Pfam" id="PF00006">
    <property type="entry name" value="ATP-synt_ab"/>
    <property type="match status" value="1"/>
</dbReference>
<evidence type="ECO:0000256" key="2">
    <source>
        <dbReference type="ARBA" id="ARBA00022448"/>
    </source>
</evidence>
<dbReference type="PROSITE" id="PS00152">
    <property type="entry name" value="ATPASE_ALPHA_BETA"/>
    <property type="match status" value="1"/>
</dbReference>
<sequence>MTMHKLNLHRYVTAIKGGELISRIGKVSQFFGLVVEANGPDAFLGELCQIYSRSQTQPINAEVVGLRDGKVLLMPYGELRGIGLGSEVIATGHPLRISVGDEILGRIVDAMGKPIDGKPLGSLPDHISLKNEPLNPLSRRKIRDILETGVRAIDCFLTMGKGQRVGIFSGSGVGKSTLLGMVAKDMQADINVIALVGERGREVQEFIDKSLGPEGLKRSVIVVSTSDQPALVRSCAAYTATAIAEYFRDKGKDVLLIMDSVTRFAMAQREIGLAIGEPPTARGYTPSVFANLPKLLERCGASANGGSITSIYTVLVEGDDMNDPIADSVRSILDGHIVLSRELANHGHFPAIDVLKSISRLAPVLMKPNEKALVQRGTSILSNYEKSKDIIEIGAYKQGSNPELDLAIQLLPKLNNFLRQEIDTASTRTQAMDVLAQTLQGAGR</sequence>
<dbReference type="FunFam" id="3.40.50.12240:FF:000002">
    <property type="entry name" value="Flagellum-specific ATP synthase FliI"/>
    <property type="match status" value="1"/>
</dbReference>
<dbReference type="InterPro" id="IPR027417">
    <property type="entry name" value="P-loop_NTPase"/>
</dbReference>
<dbReference type="InterPro" id="IPR003593">
    <property type="entry name" value="AAA+_ATPase"/>
</dbReference>
<dbReference type="InterPro" id="IPR050053">
    <property type="entry name" value="ATPase_alpha/beta_chains"/>
</dbReference>
<keyword evidence="4" id="KW-0547">Nucleotide-binding</keyword>
<dbReference type="SMART" id="SM00382">
    <property type="entry name" value="AAA"/>
    <property type="match status" value="1"/>
</dbReference>
<dbReference type="NCBIfam" id="TIGR01026">
    <property type="entry name" value="fliI_yscN"/>
    <property type="match status" value="1"/>
</dbReference>
<dbReference type="GO" id="GO:0005524">
    <property type="term" value="F:ATP binding"/>
    <property type="evidence" value="ECO:0007669"/>
    <property type="project" value="UniProtKB-KW"/>
</dbReference>
<feature type="domain" description="AAA+ ATPase" evidence="11">
    <location>
        <begin position="161"/>
        <end position="343"/>
    </location>
</feature>
<gene>
    <name evidence="12" type="ORF">EDC30_10316</name>
</gene>
<dbReference type="EMBL" id="SLZQ01000003">
    <property type="protein sequence ID" value="TCS37724.1"/>
    <property type="molecule type" value="Genomic_DNA"/>
</dbReference>
<evidence type="ECO:0000259" key="11">
    <source>
        <dbReference type="SMART" id="SM00382"/>
    </source>
</evidence>
<keyword evidence="7" id="KW-1278">Translocase</keyword>
<dbReference type="Pfam" id="PF02874">
    <property type="entry name" value="ATP-synt_ab_N"/>
    <property type="match status" value="1"/>
</dbReference>